<keyword evidence="3" id="KW-1185">Reference proteome</keyword>
<dbReference type="InterPro" id="IPR029045">
    <property type="entry name" value="ClpP/crotonase-like_dom_sf"/>
</dbReference>
<name>A0ABT3YLR4_9HYPH</name>
<comment type="similarity">
    <text evidence="1">Belongs to the enoyl-CoA hydratase/isomerase family.</text>
</comment>
<sequence length="259" mass="28322">MQYIQVERHARGIVRLVMNHAEARNAMGEALRGELLSVLEELLPDPKTRVLMIASALKDFSVGGDLSKMDTLSDPKVGRQRIVSAHRLARLLLANDKPIIAEVKGHAVGAGAGLALICDTIVMGESGSIGFPFFRVGLVPDFAIAYTLPKRMGFARARQALLYARSFASADALREGIADEVVADDEVEAKAMERAKQLAAFPAHAMALTKRMLEHSDDPMAVLEFEAMAQPLCFSTDDFQEGLAAFRDKRKPLFDPETE</sequence>
<dbReference type="CDD" id="cd06558">
    <property type="entry name" value="crotonase-like"/>
    <property type="match status" value="1"/>
</dbReference>
<evidence type="ECO:0000313" key="3">
    <source>
        <dbReference type="Proteomes" id="UP001081283"/>
    </source>
</evidence>
<dbReference type="PANTHER" id="PTHR43459:SF1">
    <property type="entry name" value="EG:BACN32G11.4 PROTEIN"/>
    <property type="match status" value="1"/>
</dbReference>
<dbReference type="Gene3D" id="1.10.12.10">
    <property type="entry name" value="Lyase 2-enoyl-coa Hydratase, Chain A, domain 2"/>
    <property type="match status" value="1"/>
</dbReference>
<evidence type="ECO:0000313" key="2">
    <source>
        <dbReference type="EMBL" id="MCY0096823.1"/>
    </source>
</evidence>
<evidence type="ECO:0000256" key="1">
    <source>
        <dbReference type="ARBA" id="ARBA00005254"/>
    </source>
</evidence>
<dbReference type="SUPFAM" id="SSF52096">
    <property type="entry name" value="ClpP/crotonase"/>
    <property type="match status" value="1"/>
</dbReference>
<dbReference type="PANTHER" id="PTHR43459">
    <property type="entry name" value="ENOYL-COA HYDRATASE"/>
    <property type="match status" value="1"/>
</dbReference>
<organism evidence="2 3">
    <name type="scientific">Hoeflea ulvae</name>
    <dbReference type="NCBI Taxonomy" id="2983764"/>
    <lineage>
        <taxon>Bacteria</taxon>
        <taxon>Pseudomonadati</taxon>
        <taxon>Pseudomonadota</taxon>
        <taxon>Alphaproteobacteria</taxon>
        <taxon>Hyphomicrobiales</taxon>
        <taxon>Rhizobiaceae</taxon>
        <taxon>Hoeflea</taxon>
    </lineage>
</organism>
<reference evidence="2" key="1">
    <citation type="submission" date="2022-10" db="EMBL/GenBank/DDBJ databases">
        <title>Hoeflea sp. J2-29, isolated from marine algae.</title>
        <authorList>
            <person name="Kristyanto S."/>
            <person name="Kim J.M."/>
            <person name="Jeon C.O."/>
        </authorList>
    </citation>
    <scope>NUCLEOTIDE SEQUENCE</scope>
    <source>
        <strain evidence="2">J2-29</strain>
    </source>
</reference>
<dbReference type="Proteomes" id="UP001081283">
    <property type="component" value="Unassembled WGS sequence"/>
</dbReference>
<dbReference type="Pfam" id="PF00378">
    <property type="entry name" value="ECH_1"/>
    <property type="match status" value="1"/>
</dbReference>
<dbReference type="InterPro" id="IPR014748">
    <property type="entry name" value="Enoyl-CoA_hydra_C"/>
</dbReference>
<comment type="caution">
    <text evidence="2">The sequence shown here is derived from an EMBL/GenBank/DDBJ whole genome shotgun (WGS) entry which is preliminary data.</text>
</comment>
<proteinExistence type="inferred from homology"/>
<accession>A0ABT3YLR4</accession>
<dbReference type="Gene3D" id="3.90.226.10">
    <property type="entry name" value="2-enoyl-CoA Hydratase, Chain A, domain 1"/>
    <property type="match status" value="1"/>
</dbReference>
<dbReference type="InterPro" id="IPR001753">
    <property type="entry name" value="Enoyl-CoA_hydra/iso"/>
</dbReference>
<gene>
    <name evidence="2" type="ORF">OEG82_22815</name>
</gene>
<protein>
    <submittedName>
        <fullName evidence="2">Enoyl-CoA hydratase-related protein</fullName>
    </submittedName>
</protein>
<dbReference type="RefSeq" id="WP_267614648.1">
    <property type="nucleotide sequence ID" value="NZ_JAOVZQ010000001.1"/>
</dbReference>
<dbReference type="EMBL" id="JAOVZQ010000001">
    <property type="protein sequence ID" value="MCY0096823.1"/>
    <property type="molecule type" value="Genomic_DNA"/>
</dbReference>